<dbReference type="EMBL" id="JABSTV010001253">
    <property type="protein sequence ID" value="KAH7944528.1"/>
    <property type="molecule type" value="Genomic_DNA"/>
</dbReference>
<dbReference type="AlphaFoldDB" id="A0A9D4STB8"/>
<feature type="compositionally biased region" description="Basic and acidic residues" evidence="1">
    <location>
        <begin position="20"/>
        <end position="31"/>
    </location>
</feature>
<feature type="compositionally biased region" description="Polar residues" evidence="1">
    <location>
        <begin position="96"/>
        <end position="106"/>
    </location>
</feature>
<dbReference type="Proteomes" id="UP000821837">
    <property type="component" value="Unassembled WGS sequence"/>
</dbReference>
<name>A0A9D4STB8_RHISA</name>
<organism evidence="2 3">
    <name type="scientific">Rhipicephalus sanguineus</name>
    <name type="common">Brown dog tick</name>
    <name type="synonym">Ixodes sanguineus</name>
    <dbReference type="NCBI Taxonomy" id="34632"/>
    <lineage>
        <taxon>Eukaryota</taxon>
        <taxon>Metazoa</taxon>
        <taxon>Ecdysozoa</taxon>
        <taxon>Arthropoda</taxon>
        <taxon>Chelicerata</taxon>
        <taxon>Arachnida</taxon>
        <taxon>Acari</taxon>
        <taxon>Parasitiformes</taxon>
        <taxon>Ixodida</taxon>
        <taxon>Ixodoidea</taxon>
        <taxon>Ixodidae</taxon>
        <taxon>Rhipicephalinae</taxon>
        <taxon>Rhipicephalus</taxon>
        <taxon>Rhipicephalus</taxon>
    </lineage>
</organism>
<comment type="caution">
    <text evidence="2">The sequence shown here is derived from an EMBL/GenBank/DDBJ whole genome shotgun (WGS) entry which is preliminary data.</text>
</comment>
<reference evidence="2" key="1">
    <citation type="journal article" date="2020" name="Cell">
        <title>Large-Scale Comparative Analyses of Tick Genomes Elucidate Their Genetic Diversity and Vector Capacities.</title>
        <authorList>
            <consortium name="Tick Genome and Microbiome Consortium (TIGMIC)"/>
            <person name="Jia N."/>
            <person name="Wang J."/>
            <person name="Shi W."/>
            <person name="Du L."/>
            <person name="Sun Y."/>
            <person name="Zhan W."/>
            <person name="Jiang J.F."/>
            <person name="Wang Q."/>
            <person name="Zhang B."/>
            <person name="Ji P."/>
            <person name="Bell-Sakyi L."/>
            <person name="Cui X.M."/>
            <person name="Yuan T.T."/>
            <person name="Jiang B.G."/>
            <person name="Yang W.F."/>
            <person name="Lam T.T."/>
            <person name="Chang Q.C."/>
            <person name="Ding S.J."/>
            <person name="Wang X.J."/>
            <person name="Zhu J.G."/>
            <person name="Ruan X.D."/>
            <person name="Zhao L."/>
            <person name="Wei J.T."/>
            <person name="Ye R.Z."/>
            <person name="Que T.C."/>
            <person name="Du C.H."/>
            <person name="Zhou Y.H."/>
            <person name="Cheng J.X."/>
            <person name="Dai P.F."/>
            <person name="Guo W.B."/>
            <person name="Han X.H."/>
            <person name="Huang E.J."/>
            <person name="Li L.F."/>
            <person name="Wei W."/>
            <person name="Gao Y.C."/>
            <person name="Liu J.Z."/>
            <person name="Shao H.Z."/>
            <person name="Wang X."/>
            <person name="Wang C.C."/>
            <person name="Yang T.C."/>
            <person name="Huo Q.B."/>
            <person name="Li W."/>
            <person name="Chen H.Y."/>
            <person name="Chen S.E."/>
            <person name="Zhou L.G."/>
            <person name="Ni X.B."/>
            <person name="Tian J.H."/>
            <person name="Sheng Y."/>
            <person name="Liu T."/>
            <person name="Pan Y.S."/>
            <person name="Xia L.Y."/>
            <person name="Li J."/>
            <person name="Zhao F."/>
            <person name="Cao W.C."/>
        </authorList>
    </citation>
    <scope>NUCLEOTIDE SEQUENCE</scope>
    <source>
        <strain evidence="2">Rsan-2018</strain>
    </source>
</reference>
<evidence type="ECO:0000313" key="2">
    <source>
        <dbReference type="EMBL" id="KAH7944528.1"/>
    </source>
</evidence>
<evidence type="ECO:0008006" key="4">
    <source>
        <dbReference type="Google" id="ProtNLM"/>
    </source>
</evidence>
<evidence type="ECO:0000313" key="3">
    <source>
        <dbReference type="Proteomes" id="UP000821837"/>
    </source>
</evidence>
<sequence length="472" mass="52590">MAKSSKKSGKGRSNSAASNQKHEFLKEDRLKAPKLPSPGSDTDSSGEESGDSTKTVRCSLREKQEKRKTRLTNKKTIPHDSEATSEDEEQHGSGGSQASVTETVEQSLPPISEEFPTLVPSQVGTSVEERRGKGSPLQRLMQADKKLFKALSVIAAEASENEVVSTQINLIINEVAKMKSLILETTHEVAGLQGELRATRETMNIGSKQSMAEVVRKSIPGDLDRRPTSPKPKEAIMVRSATHDKEELTELICKNIDPCSLGLRDVEMRPSRDGVVITSTSKEAISSLQRELETNAATRRTVEVTQGRKRFPQIKIVGISEDITDDELPARLVTQNNLQCTAEDFTLAKSWRGREGKTACFEITKQAHEALRGRMRLNLKWTRCRFFDSTFVPRCKNCAQLGHVEKFCQEASRCTDCGGAHHLRQCKSHHKSCRACERAFPGENREHSFLSYDCPVFRQAQSRRTTQLIAQL</sequence>
<gene>
    <name evidence="2" type="ORF">HPB52_021195</name>
</gene>
<feature type="compositionally biased region" description="Basic residues" evidence="1">
    <location>
        <begin position="1"/>
        <end position="10"/>
    </location>
</feature>
<keyword evidence="3" id="KW-1185">Reference proteome</keyword>
<feature type="region of interest" description="Disordered" evidence="1">
    <location>
        <begin position="1"/>
        <end position="134"/>
    </location>
</feature>
<proteinExistence type="predicted"/>
<protein>
    <recommendedName>
        <fullName evidence="4">Gag-like protein</fullName>
    </recommendedName>
</protein>
<reference evidence="2" key="2">
    <citation type="submission" date="2021-09" db="EMBL/GenBank/DDBJ databases">
        <authorList>
            <person name="Jia N."/>
            <person name="Wang J."/>
            <person name="Shi W."/>
            <person name="Du L."/>
            <person name="Sun Y."/>
            <person name="Zhan W."/>
            <person name="Jiang J."/>
            <person name="Wang Q."/>
            <person name="Zhang B."/>
            <person name="Ji P."/>
            <person name="Sakyi L.B."/>
            <person name="Cui X."/>
            <person name="Yuan T."/>
            <person name="Jiang B."/>
            <person name="Yang W."/>
            <person name="Lam T.T.-Y."/>
            <person name="Chang Q."/>
            <person name="Ding S."/>
            <person name="Wang X."/>
            <person name="Zhu J."/>
            <person name="Ruan X."/>
            <person name="Zhao L."/>
            <person name="Wei J."/>
            <person name="Que T."/>
            <person name="Du C."/>
            <person name="Cheng J."/>
            <person name="Dai P."/>
            <person name="Han X."/>
            <person name="Huang E."/>
            <person name="Gao Y."/>
            <person name="Liu J."/>
            <person name="Shao H."/>
            <person name="Ye R."/>
            <person name="Li L."/>
            <person name="Wei W."/>
            <person name="Wang X."/>
            <person name="Wang C."/>
            <person name="Huo Q."/>
            <person name="Li W."/>
            <person name="Guo W."/>
            <person name="Chen H."/>
            <person name="Chen S."/>
            <person name="Zhou L."/>
            <person name="Zhou L."/>
            <person name="Ni X."/>
            <person name="Tian J."/>
            <person name="Zhou Y."/>
            <person name="Sheng Y."/>
            <person name="Liu T."/>
            <person name="Pan Y."/>
            <person name="Xia L."/>
            <person name="Li J."/>
            <person name="Zhao F."/>
            <person name="Cao W."/>
        </authorList>
    </citation>
    <scope>NUCLEOTIDE SEQUENCE</scope>
    <source>
        <strain evidence="2">Rsan-2018</strain>
        <tissue evidence="2">Larvae</tissue>
    </source>
</reference>
<evidence type="ECO:0000256" key="1">
    <source>
        <dbReference type="SAM" id="MobiDB-lite"/>
    </source>
</evidence>
<accession>A0A9D4STB8</accession>